<dbReference type="InterPro" id="IPR037165">
    <property type="entry name" value="AldOxase/xan_DH_Mopterin-bd_sf"/>
</dbReference>
<dbReference type="EMBL" id="OBQD01000019">
    <property type="protein sequence ID" value="SOC45943.1"/>
    <property type="molecule type" value="Genomic_DNA"/>
</dbReference>
<dbReference type="SUPFAM" id="SSF56003">
    <property type="entry name" value="Molybdenum cofactor-binding domain"/>
    <property type="match status" value="2"/>
</dbReference>
<dbReference type="PANTHER" id="PTHR47495:SF1">
    <property type="entry name" value="BLL3820 PROTEIN"/>
    <property type="match status" value="1"/>
</dbReference>
<dbReference type="InterPro" id="IPR046867">
    <property type="entry name" value="AldOxase/xan_DH_MoCoBD2"/>
</dbReference>
<dbReference type="RefSeq" id="WP_097142371.1">
    <property type="nucleotide sequence ID" value="NZ_OBQD01000019.1"/>
</dbReference>
<dbReference type="Pfam" id="PF02738">
    <property type="entry name" value="MoCoBD_1"/>
    <property type="match status" value="1"/>
</dbReference>
<dbReference type="GO" id="GO:0016491">
    <property type="term" value="F:oxidoreductase activity"/>
    <property type="evidence" value="ECO:0007669"/>
    <property type="project" value="InterPro"/>
</dbReference>
<dbReference type="Proteomes" id="UP000219167">
    <property type="component" value="Unassembled WGS sequence"/>
</dbReference>
<organism evidence="3 4">
    <name type="scientific">Rhizobium subbaraonis</name>
    <dbReference type="NCBI Taxonomy" id="908946"/>
    <lineage>
        <taxon>Bacteria</taxon>
        <taxon>Pseudomonadati</taxon>
        <taxon>Pseudomonadota</taxon>
        <taxon>Alphaproteobacteria</taxon>
        <taxon>Hyphomicrobiales</taxon>
        <taxon>Rhizobiaceae</taxon>
        <taxon>Rhizobium/Agrobacterium group</taxon>
        <taxon>Rhizobium</taxon>
    </lineage>
</organism>
<name>A0A285UVY0_9HYPH</name>
<dbReference type="PIRSF" id="PIRSF036389">
    <property type="entry name" value="IOR_B"/>
    <property type="match status" value="1"/>
</dbReference>
<reference evidence="3 4" key="1">
    <citation type="submission" date="2017-08" db="EMBL/GenBank/DDBJ databases">
        <authorList>
            <person name="de Groot N.N."/>
        </authorList>
    </citation>
    <scope>NUCLEOTIDE SEQUENCE [LARGE SCALE GENOMIC DNA]</scope>
    <source>
        <strain evidence="3 4">JC85</strain>
    </source>
</reference>
<dbReference type="InterPro" id="IPR052516">
    <property type="entry name" value="N-heterocyclic_Hydroxylase"/>
</dbReference>
<dbReference type="OrthoDB" id="9767994at2"/>
<evidence type="ECO:0000313" key="4">
    <source>
        <dbReference type="Proteomes" id="UP000219167"/>
    </source>
</evidence>
<evidence type="ECO:0000313" key="3">
    <source>
        <dbReference type="EMBL" id="SOC45943.1"/>
    </source>
</evidence>
<dbReference type="Gene3D" id="3.90.1170.50">
    <property type="entry name" value="Aldehyde oxidase/xanthine dehydrogenase, a/b hammerhead"/>
    <property type="match status" value="1"/>
</dbReference>
<sequence>MSGPSLPRSLQDTPQLGRWISFAAPGKVQVRTGKVELGQGILVALAQIVAEELEVALERVEVLPADTLLSPNEGFTAGSQSIEVSGAALRLVAAQSRRALLRVAATRSGHRPEEISCHDGLLRVDGTDIGLDFWTLAPEVDWTETIDIRTTVRPSRDYRIAGTSARRGDVLQRLTAGGFIHDMAFDGMRHARIVRQPFRLARLASIDRERFARRHPKVAILQKVDFLAFVGADEYCVHAAHDEAEAFVEWTPDPGRKSAANAPAAVRTEVRKVQTGHPATNSAIRARYSRGYIAHGSIGPSCALAHFVDDRLTVWSHSQGVFALRDQIAACLGLHPSNVRVIHVPGAGCYGHNGADDAALDAAIVACELKGTPVRVQWSRVDELSRGPLGAAMATEIEAALGSDGSVSAWKLSVVSAPQAQRPGTGGYANLSSAEALDPATAPRQVEDLPELAGGGASRNATALYDFPDHEVSVSLDTRSPIRTSSLRSLGAHLNVFAIECAMDELAVIAGLDPIAFRLRHLKDNRCRAVLNEVAAMSGWRPGDAGGEGHGRGVGVARYKNKGAWLAAVAEVTVDEAVRIERLWLCVDAGRLINPQGARAQIEGGALQSASWTLLESVPVAEGRVLPLNWSNYPILRFSDVPEIETRFIIDENEAPLGAGEAAQGPVSAAIGNAVSHALGMRVRDLPLTRERLTQLLLSDQA</sequence>
<dbReference type="AlphaFoldDB" id="A0A285UVY0"/>
<feature type="domain" description="Aldehyde oxidase/xanthine dehydrogenase second molybdopterin binding" evidence="2">
    <location>
        <begin position="565"/>
        <end position="642"/>
    </location>
</feature>
<dbReference type="InterPro" id="IPR012368">
    <property type="entry name" value="OxRdtase_Mopterin-bd_su_IorB"/>
</dbReference>
<gene>
    <name evidence="3" type="ORF">SAMN05892877_11956</name>
</gene>
<dbReference type="InterPro" id="IPR008274">
    <property type="entry name" value="AldOxase/xan_DH_MoCoBD1"/>
</dbReference>
<accession>A0A285UVY0</accession>
<dbReference type="PANTHER" id="PTHR47495">
    <property type="entry name" value="ALDEHYDE DEHYDROGENASE"/>
    <property type="match status" value="1"/>
</dbReference>
<evidence type="ECO:0000259" key="2">
    <source>
        <dbReference type="Pfam" id="PF20256"/>
    </source>
</evidence>
<dbReference type="SUPFAM" id="SSF54665">
    <property type="entry name" value="CO dehydrogenase molybdoprotein N-domain-like"/>
    <property type="match status" value="1"/>
</dbReference>
<dbReference type="Pfam" id="PF20256">
    <property type="entry name" value="MoCoBD_2"/>
    <property type="match status" value="2"/>
</dbReference>
<feature type="domain" description="Aldehyde oxidase/xanthine dehydrogenase second molybdopterin binding" evidence="2">
    <location>
        <begin position="15"/>
        <end position="137"/>
    </location>
</feature>
<evidence type="ECO:0000259" key="1">
    <source>
        <dbReference type="Pfam" id="PF02738"/>
    </source>
</evidence>
<protein>
    <submittedName>
        <fullName evidence="3">CO/xanthine dehydrogenase Mo-binding subunit</fullName>
    </submittedName>
</protein>
<dbReference type="Gene3D" id="3.30.365.10">
    <property type="entry name" value="Aldehyde oxidase/xanthine dehydrogenase, molybdopterin binding domain"/>
    <property type="match status" value="3"/>
</dbReference>
<keyword evidence="4" id="KW-1185">Reference proteome</keyword>
<dbReference type="InterPro" id="IPR036856">
    <property type="entry name" value="Ald_Oxase/Xan_DH_a/b_sf"/>
</dbReference>
<feature type="domain" description="Aldehyde oxidase/xanthine dehydrogenase first molybdopterin binding" evidence="1">
    <location>
        <begin position="282"/>
        <end position="416"/>
    </location>
</feature>
<proteinExistence type="predicted"/>